<keyword evidence="4" id="KW-0865">Zymogen</keyword>
<dbReference type="EMBL" id="BMWZ01000007">
    <property type="protein sequence ID" value="GGZ89814.1"/>
    <property type="molecule type" value="Genomic_DNA"/>
</dbReference>
<evidence type="ECO:0000256" key="3">
    <source>
        <dbReference type="ARBA" id="ARBA00022801"/>
    </source>
</evidence>
<comment type="caution">
    <text evidence="7">The sequence shown here is derived from an EMBL/GenBank/DDBJ whole genome shotgun (WGS) entry which is preliminary data.</text>
</comment>
<dbReference type="GO" id="GO:0046872">
    <property type="term" value="F:metal ion binding"/>
    <property type="evidence" value="ECO:0007669"/>
    <property type="project" value="UniProtKB-KW"/>
</dbReference>
<dbReference type="InterPro" id="IPR029055">
    <property type="entry name" value="Ntn_hydrolases_N"/>
</dbReference>
<dbReference type="SUPFAM" id="SSF56235">
    <property type="entry name" value="N-terminal nucleophile aminohydrolases (Ntn hydrolases)"/>
    <property type="match status" value="1"/>
</dbReference>
<dbReference type="InterPro" id="IPR002692">
    <property type="entry name" value="S45"/>
</dbReference>
<protein>
    <submittedName>
        <fullName evidence="7">Penicillin amidase</fullName>
    </submittedName>
</protein>
<dbReference type="InterPro" id="IPR043147">
    <property type="entry name" value="Penicillin_amidase_A-knob"/>
</dbReference>
<dbReference type="Gene3D" id="1.10.1400.10">
    <property type="match status" value="1"/>
</dbReference>
<dbReference type="InterPro" id="IPR043146">
    <property type="entry name" value="Penicillin_amidase_N_B-knob"/>
</dbReference>
<dbReference type="CDD" id="cd01936">
    <property type="entry name" value="Ntn_CA"/>
    <property type="match status" value="1"/>
</dbReference>
<feature type="binding site" evidence="6">
    <location>
        <position position="276"/>
    </location>
    <ligand>
        <name>Ca(2+)</name>
        <dbReference type="ChEBI" id="CHEBI:29108"/>
    </ligand>
</feature>
<dbReference type="PIRSF" id="PIRSF001227">
    <property type="entry name" value="Pen_acylase"/>
    <property type="match status" value="1"/>
</dbReference>
<reference evidence="7" key="2">
    <citation type="submission" date="2020-09" db="EMBL/GenBank/DDBJ databases">
        <authorList>
            <person name="Sun Q."/>
            <person name="Kim S."/>
        </authorList>
    </citation>
    <scope>NUCLEOTIDE SEQUENCE</scope>
    <source>
        <strain evidence="7">KCTC 12710</strain>
    </source>
</reference>
<dbReference type="Pfam" id="PF01804">
    <property type="entry name" value="Penicil_amidase"/>
    <property type="match status" value="1"/>
</dbReference>
<evidence type="ECO:0000313" key="8">
    <source>
        <dbReference type="Proteomes" id="UP000636004"/>
    </source>
</evidence>
<reference evidence="7" key="1">
    <citation type="journal article" date="2014" name="Int. J. Syst. Evol. Microbiol.">
        <title>Complete genome sequence of Corynebacterium casei LMG S-19264T (=DSM 44701T), isolated from a smear-ripened cheese.</title>
        <authorList>
            <consortium name="US DOE Joint Genome Institute (JGI-PGF)"/>
            <person name="Walter F."/>
            <person name="Albersmeier A."/>
            <person name="Kalinowski J."/>
            <person name="Ruckert C."/>
        </authorList>
    </citation>
    <scope>NUCLEOTIDE SEQUENCE</scope>
    <source>
        <strain evidence="7">KCTC 12710</strain>
    </source>
</reference>
<dbReference type="Proteomes" id="UP000636004">
    <property type="component" value="Unassembled WGS sequence"/>
</dbReference>
<dbReference type="PANTHER" id="PTHR34218:SF3">
    <property type="entry name" value="ACYL-HOMOSERINE LACTONE ACYLASE PVDQ"/>
    <property type="match status" value="1"/>
</dbReference>
<organism evidence="7 8">
    <name type="scientific">Algibacter mikhailovii</name>
    <dbReference type="NCBI Taxonomy" id="425498"/>
    <lineage>
        <taxon>Bacteria</taxon>
        <taxon>Pseudomonadati</taxon>
        <taxon>Bacteroidota</taxon>
        <taxon>Flavobacteriia</taxon>
        <taxon>Flavobacteriales</taxon>
        <taxon>Flavobacteriaceae</taxon>
        <taxon>Algibacter</taxon>
    </lineage>
</organism>
<keyword evidence="6" id="KW-0479">Metal-binding</keyword>
<dbReference type="GO" id="GO:0017000">
    <property type="term" value="P:antibiotic biosynthetic process"/>
    <property type="evidence" value="ECO:0007669"/>
    <property type="project" value="InterPro"/>
</dbReference>
<dbReference type="Gene3D" id="3.60.20.10">
    <property type="entry name" value="Glutamine Phosphoribosylpyrophosphate, subunit 1, domain 1"/>
    <property type="match status" value="1"/>
</dbReference>
<accession>A0A918VBZ0</accession>
<dbReference type="InterPro" id="IPR023343">
    <property type="entry name" value="Penicillin_amidase_dom1"/>
</dbReference>
<evidence type="ECO:0000256" key="6">
    <source>
        <dbReference type="PIRSR" id="PIRSR001227-2"/>
    </source>
</evidence>
<dbReference type="RefSeq" id="WP_189362182.1">
    <property type="nucleotide sequence ID" value="NZ_BMWZ01000007.1"/>
</dbReference>
<evidence type="ECO:0000256" key="2">
    <source>
        <dbReference type="ARBA" id="ARBA00022729"/>
    </source>
</evidence>
<keyword evidence="8" id="KW-1185">Reference proteome</keyword>
<feature type="active site" description="Nucleophile" evidence="5">
    <location>
        <position position="206"/>
    </location>
</feature>
<keyword evidence="2" id="KW-0732">Signal</keyword>
<name>A0A918VBZ0_9FLAO</name>
<dbReference type="Gene3D" id="2.30.120.10">
    <property type="match status" value="1"/>
</dbReference>
<dbReference type="AlphaFoldDB" id="A0A918VBZ0"/>
<dbReference type="PANTHER" id="PTHR34218">
    <property type="entry name" value="PEPTIDASE S45 PENICILLIN AMIDASE"/>
    <property type="match status" value="1"/>
</dbReference>
<evidence type="ECO:0000313" key="7">
    <source>
        <dbReference type="EMBL" id="GGZ89814.1"/>
    </source>
</evidence>
<evidence type="ECO:0000256" key="5">
    <source>
        <dbReference type="PIRSR" id="PIRSR001227-1"/>
    </source>
</evidence>
<dbReference type="GO" id="GO:0016811">
    <property type="term" value="F:hydrolase activity, acting on carbon-nitrogen (but not peptide) bonds, in linear amides"/>
    <property type="evidence" value="ECO:0007669"/>
    <property type="project" value="InterPro"/>
</dbReference>
<evidence type="ECO:0000256" key="4">
    <source>
        <dbReference type="ARBA" id="ARBA00023145"/>
    </source>
</evidence>
<keyword evidence="6" id="KW-0106">Calcium</keyword>
<feature type="binding site" evidence="6">
    <location>
        <position position="279"/>
    </location>
    <ligand>
        <name>Ca(2+)</name>
        <dbReference type="ChEBI" id="CHEBI:29108"/>
    </ligand>
</feature>
<dbReference type="Gene3D" id="1.10.439.10">
    <property type="entry name" value="Penicillin Amidohydrolase, domain 1"/>
    <property type="match status" value="1"/>
</dbReference>
<evidence type="ECO:0000256" key="1">
    <source>
        <dbReference type="ARBA" id="ARBA00006586"/>
    </source>
</evidence>
<comment type="similarity">
    <text evidence="1">Belongs to the peptidase S45 family.</text>
</comment>
<gene>
    <name evidence="7" type="ORF">GCM10007028_30140</name>
</gene>
<dbReference type="InterPro" id="IPR014395">
    <property type="entry name" value="Pen/GL7ACA/AHL_acylase"/>
</dbReference>
<sequence length="729" mass="83305">MAIKQIYFVLALILFNCSNKEHSNQVHDDHARWHKHQANTEIIRDDFGVPHIYGKTDADAVFGLLYAQCEDDFNRVEQNYIWATGRLAEVEGAEALYSDLRAKLFMTQEQAKENYNNSPEWLKELCLAFADGINFYLHNNPDVKPKLITHFEPWMPMYFSEGSIGGDIERISTKKLKMFYDSGMDIPLNKDLDLQKQQEMAEPKGSNGIAISGKLTQSGNPLLLINPHTSFYFRGEVHAVSEQGLNAYGAVTWGQFFIYQGFNEKTGWMHTSTYTDILDEFKEIIKKTGQGLFYKYGDEWKPVNVSEVSLKYKEGNTLKEKSFPVYHTHHGPITHMQDKQWVSTAMMWNPTKALEQSYTRTKQSGYKGFREMMNLRTNSSNNTVYADAEGNIAYFHGNFIPVRDTVFDYTKPVDGSNPKNDWKGLHTVDENILILNPENGWIQNCNSTPFTAAAEFSPKKKDYPNYMSEDEENFRGVHAIALLTKSKGYTIDNLIELAHDSYLPAFEALIPGLIKAYDELDQSESLNAPINILRQWDYRTSKESVAMTLAHFYAVQFIKKAEWPKGFSGMEFITYCGEASPLEQRIEFFKQTISQLEQDFGFWEIPWGEVNRFQRLNGEINLTFDDDKPSIPIGFASAWWGALAAYGGSINKTTKKLYGTRGNSFVAVVEFGDKVKAKSMLVGGQSGHPNSKHFNDQAQPYADMQFKTVPFYKEDVLKRAVSRYHPGDE</sequence>
<comment type="cofactor">
    <cofactor evidence="6">
        <name>Ca(2+)</name>
        <dbReference type="ChEBI" id="CHEBI:29108"/>
    </cofactor>
    <text evidence="6">Binds 1 Ca(2+) ion per dimer.</text>
</comment>
<keyword evidence="3" id="KW-0378">Hydrolase</keyword>
<proteinExistence type="inferred from homology"/>